<feature type="chain" id="PRO_5047115677" description="LVIVD repeat-containing protein" evidence="1">
    <location>
        <begin position="27"/>
        <end position="191"/>
    </location>
</feature>
<proteinExistence type="predicted"/>
<evidence type="ECO:0008006" key="4">
    <source>
        <dbReference type="Google" id="ProtNLM"/>
    </source>
</evidence>
<dbReference type="EMBL" id="CP106679">
    <property type="protein sequence ID" value="UXP31309.1"/>
    <property type="molecule type" value="Genomic_DNA"/>
</dbReference>
<dbReference type="PROSITE" id="PS51257">
    <property type="entry name" value="PROKAR_LIPOPROTEIN"/>
    <property type="match status" value="1"/>
</dbReference>
<name>A0ABY6CLP7_9BACT</name>
<gene>
    <name evidence="2" type="ORF">N6H18_13220</name>
</gene>
<keyword evidence="3" id="KW-1185">Reference proteome</keyword>
<dbReference type="RefSeq" id="WP_262308748.1">
    <property type="nucleotide sequence ID" value="NZ_CP106679.1"/>
</dbReference>
<reference evidence="2" key="1">
    <citation type="submission" date="2022-09" db="EMBL/GenBank/DDBJ databases">
        <title>Comparative genomics and taxonomic characterization of three novel marine species of genus Reichenbachiella exhibiting antioxidant and polysaccharide degradation activities.</title>
        <authorList>
            <person name="Muhammad N."/>
            <person name="Lee Y.-J."/>
            <person name="Ko J."/>
            <person name="Kim S.-G."/>
        </authorList>
    </citation>
    <scope>NUCLEOTIDE SEQUENCE</scope>
    <source>
        <strain evidence="2">BKB1-1</strain>
    </source>
</reference>
<protein>
    <recommendedName>
        <fullName evidence="4">LVIVD repeat-containing protein</fullName>
    </recommendedName>
</protein>
<keyword evidence="1" id="KW-0732">Signal</keyword>
<evidence type="ECO:0000313" key="3">
    <source>
        <dbReference type="Proteomes" id="UP001065174"/>
    </source>
</evidence>
<feature type="signal peptide" evidence="1">
    <location>
        <begin position="1"/>
        <end position="26"/>
    </location>
</feature>
<dbReference type="Proteomes" id="UP001065174">
    <property type="component" value="Chromosome"/>
</dbReference>
<accession>A0ABY6CLP7</accession>
<sequence>MKQSFTRIRGQVFYCSLLSLFFIACAEEFDPPTFDVEQIEGYQPIYDVEQLEIDLTDPIDYVAPRNVIKYQNFLFISELAGGFHVLNNTNPASPVKIGFFSIPSNENIAAKGNVIYADSGPHLLAMSIEQDGSIDVRRLENVFQYGKRRNREFDLTIVPPKSGYYFDCVEDEKGAVVGWKKVILNNPQCYF</sequence>
<organism evidence="2 3">
    <name type="scientific">Reichenbachiella agarivorans</name>
    <dbReference type="NCBI Taxonomy" id="2979464"/>
    <lineage>
        <taxon>Bacteria</taxon>
        <taxon>Pseudomonadati</taxon>
        <taxon>Bacteroidota</taxon>
        <taxon>Cytophagia</taxon>
        <taxon>Cytophagales</taxon>
        <taxon>Reichenbachiellaceae</taxon>
        <taxon>Reichenbachiella</taxon>
    </lineage>
</organism>
<evidence type="ECO:0000256" key="1">
    <source>
        <dbReference type="SAM" id="SignalP"/>
    </source>
</evidence>
<evidence type="ECO:0000313" key="2">
    <source>
        <dbReference type="EMBL" id="UXP31309.1"/>
    </source>
</evidence>